<dbReference type="RefSeq" id="WP_231059387.1">
    <property type="nucleotide sequence ID" value="NZ_JAJNOC010000006.1"/>
</dbReference>
<evidence type="ECO:0000313" key="3">
    <source>
        <dbReference type="Proteomes" id="UP001179361"/>
    </source>
</evidence>
<organism evidence="2 3">
    <name type="scientific">Massilia phyllostachyos</name>
    <dbReference type="NCBI Taxonomy" id="2898585"/>
    <lineage>
        <taxon>Bacteria</taxon>
        <taxon>Pseudomonadati</taxon>
        <taxon>Pseudomonadota</taxon>
        <taxon>Betaproteobacteria</taxon>
        <taxon>Burkholderiales</taxon>
        <taxon>Oxalobacteraceae</taxon>
        <taxon>Telluria group</taxon>
        <taxon>Massilia</taxon>
    </lineage>
</organism>
<keyword evidence="1" id="KW-0732">Signal</keyword>
<accession>A0ABS8Q934</accession>
<evidence type="ECO:0008006" key="4">
    <source>
        <dbReference type="Google" id="ProtNLM"/>
    </source>
</evidence>
<evidence type="ECO:0000256" key="1">
    <source>
        <dbReference type="SAM" id="SignalP"/>
    </source>
</evidence>
<reference evidence="2" key="1">
    <citation type="submission" date="2021-11" db="EMBL/GenBank/DDBJ databases">
        <title>The complete genome of Massilia sp sp. G4R7.</title>
        <authorList>
            <person name="Liu L."/>
            <person name="Yue J."/>
            <person name="Yuan J."/>
            <person name="Yang F."/>
            <person name="Li L."/>
        </authorList>
    </citation>
    <scope>NUCLEOTIDE SEQUENCE</scope>
    <source>
        <strain evidence="2">G4R7</strain>
    </source>
</reference>
<comment type="caution">
    <text evidence="2">The sequence shown here is derived from an EMBL/GenBank/DDBJ whole genome shotgun (WGS) entry which is preliminary data.</text>
</comment>
<dbReference type="EMBL" id="JAJNOC010000006">
    <property type="protein sequence ID" value="MCD2518094.1"/>
    <property type="molecule type" value="Genomic_DNA"/>
</dbReference>
<dbReference type="Proteomes" id="UP001179361">
    <property type="component" value="Unassembled WGS sequence"/>
</dbReference>
<evidence type="ECO:0000313" key="2">
    <source>
        <dbReference type="EMBL" id="MCD2518094.1"/>
    </source>
</evidence>
<feature type="chain" id="PRO_5047134728" description="C-type lysozyme inhibitor domain-containing protein" evidence="1">
    <location>
        <begin position="21"/>
        <end position="124"/>
    </location>
</feature>
<name>A0ABS8Q934_9BURK</name>
<keyword evidence="3" id="KW-1185">Reference proteome</keyword>
<protein>
    <recommendedName>
        <fullName evidence="4">C-type lysozyme inhibitor domain-containing protein</fullName>
    </recommendedName>
</protein>
<gene>
    <name evidence="2" type="ORF">LQ564_17430</name>
</gene>
<feature type="signal peptide" evidence="1">
    <location>
        <begin position="1"/>
        <end position="20"/>
    </location>
</feature>
<sequence length="124" mass="13690">MTRALLLVALLVLAPSTASAQAAKKHCATFSRGHVVSPPLTIKEVEDAEMEKTMAFLKIRDDLPRLPFAFENAKWVAFKSRMREGDKLVQYSSDQQSWKDLAGEAGYAILRSGCIVGTMTTMIN</sequence>
<proteinExistence type="predicted"/>